<dbReference type="Proteomes" id="UP001287286">
    <property type="component" value="Unassembled WGS sequence"/>
</dbReference>
<reference evidence="2 3" key="1">
    <citation type="journal article" date="2024" name="Microbiol. Resour. Announc.">
        <title>Genome annotations for the ascomycete fungi Trichoderma harzianum, Trichoderma aggressivum, and Purpureocillium lilacinum.</title>
        <authorList>
            <person name="Beijen E.P.W."/>
            <person name="Ohm R.A."/>
        </authorList>
    </citation>
    <scope>NUCLEOTIDE SEQUENCE [LARGE SCALE GENOMIC DNA]</scope>
    <source>
        <strain evidence="2 3">CBS 150709</strain>
    </source>
</reference>
<feature type="region of interest" description="Disordered" evidence="1">
    <location>
        <begin position="246"/>
        <end position="285"/>
    </location>
</feature>
<feature type="compositionally biased region" description="Polar residues" evidence="1">
    <location>
        <begin position="335"/>
        <end position="348"/>
    </location>
</feature>
<gene>
    <name evidence="2" type="ORF">Purlil1_3352</name>
</gene>
<feature type="compositionally biased region" description="Basic and acidic residues" evidence="1">
    <location>
        <begin position="269"/>
        <end position="279"/>
    </location>
</feature>
<evidence type="ECO:0000256" key="1">
    <source>
        <dbReference type="SAM" id="MobiDB-lite"/>
    </source>
</evidence>
<accession>A0ABR0C6T9</accession>
<proteinExistence type="predicted"/>
<comment type="caution">
    <text evidence="2">The sequence shown here is derived from an EMBL/GenBank/DDBJ whole genome shotgun (WGS) entry which is preliminary data.</text>
</comment>
<feature type="region of interest" description="Disordered" evidence="1">
    <location>
        <begin position="328"/>
        <end position="349"/>
    </location>
</feature>
<sequence length="466" mass="49911">MTDGPLAAEHHAVKKDVELLALGATTRLRDFAEAWRWVGRSLSIAHATLDSNPWSPDRFCLSLPSCRNALCRTAGYLKRRVNLARLRESNQRRRGPVASVRPGMSWHGTVPRSDLTFLTPRGHRNGSADGDDSRLRLEELCWPPEASMSRAVQAAETKTEDREGHEPRFVPQRAQPCHLPPGDRLVQKPALVRETLNLPLCITSDTGPGGAQGIGTIAAARGPAPGFAQTTNRRCEDGKCPGWCGTVPYGRGRGGKRTQEKKHRHGRTRRDSAGQEPRGDVPSPRAAFFDAQSSIALQPPVESYTSAAVGRSRCLASLCHLLVNPASSGLDDGNKQTNRQASKQQDASLSLREQARFHFPPPGAFACGTVEAKQLSRSTNEAAGGGGGGGAAAALGVPADLLHFSASACRDTTVHRLASWLALASAQSTAHHVHAACHSDAADYVIVMAGRRRRAMDEADAASAGR</sequence>
<evidence type="ECO:0000313" key="3">
    <source>
        <dbReference type="Proteomes" id="UP001287286"/>
    </source>
</evidence>
<protein>
    <submittedName>
        <fullName evidence="2">Uncharacterized protein</fullName>
    </submittedName>
</protein>
<name>A0ABR0C6T9_PURLI</name>
<feature type="region of interest" description="Disordered" evidence="1">
    <location>
        <begin position="148"/>
        <end position="182"/>
    </location>
</feature>
<keyword evidence="3" id="KW-1185">Reference proteome</keyword>
<feature type="region of interest" description="Disordered" evidence="1">
    <location>
        <begin position="87"/>
        <end position="131"/>
    </location>
</feature>
<feature type="compositionally biased region" description="Basic residues" evidence="1">
    <location>
        <begin position="253"/>
        <end position="268"/>
    </location>
</feature>
<evidence type="ECO:0000313" key="2">
    <source>
        <dbReference type="EMBL" id="KAK4092099.1"/>
    </source>
</evidence>
<organism evidence="2 3">
    <name type="scientific">Purpureocillium lilacinum</name>
    <name type="common">Paecilomyces lilacinus</name>
    <dbReference type="NCBI Taxonomy" id="33203"/>
    <lineage>
        <taxon>Eukaryota</taxon>
        <taxon>Fungi</taxon>
        <taxon>Dikarya</taxon>
        <taxon>Ascomycota</taxon>
        <taxon>Pezizomycotina</taxon>
        <taxon>Sordariomycetes</taxon>
        <taxon>Hypocreomycetidae</taxon>
        <taxon>Hypocreales</taxon>
        <taxon>Ophiocordycipitaceae</taxon>
        <taxon>Purpureocillium</taxon>
    </lineage>
</organism>
<feature type="compositionally biased region" description="Basic and acidic residues" evidence="1">
    <location>
        <begin position="157"/>
        <end position="168"/>
    </location>
</feature>
<dbReference type="EMBL" id="JAWRVI010000009">
    <property type="protein sequence ID" value="KAK4092099.1"/>
    <property type="molecule type" value="Genomic_DNA"/>
</dbReference>